<dbReference type="EMBL" id="JACIES010000005">
    <property type="protein sequence ID" value="MBB4026431.1"/>
    <property type="molecule type" value="Genomic_DNA"/>
</dbReference>
<organism evidence="6 7">
    <name type="scientific">Butyricimonas faecihominis</name>
    <dbReference type="NCBI Taxonomy" id="1472416"/>
    <lineage>
        <taxon>Bacteria</taxon>
        <taxon>Pseudomonadati</taxon>
        <taxon>Bacteroidota</taxon>
        <taxon>Bacteroidia</taxon>
        <taxon>Bacteroidales</taxon>
        <taxon>Odoribacteraceae</taxon>
        <taxon>Butyricimonas</taxon>
    </lineage>
</organism>
<dbReference type="OrthoDB" id="9801987at2"/>
<evidence type="ECO:0000256" key="4">
    <source>
        <dbReference type="ARBA" id="ARBA00022840"/>
    </source>
</evidence>
<dbReference type="PANTHER" id="PTHR43335">
    <property type="entry name" value="ABC TRANSPORTER, ATP-BINDING PROTEIN"/>
    <property type="match status" value="1"/>
</dbReference>
<evidence type="ECO:0000256" key="2">
    <source>
        <dbReference type="ARBA" id="ARBA00022448"/>
    </source>
</evidence>
<dbReference type="InterPro" id="IPR027417">
    <property type="entry name" value="P-loop_NTPase"/>
</dbReference>
<keyword evidence="7" id="KW-1185">Reference proteome</keyword>
<name>A0A7W6HWS3_9BACT</name>
<comment type="similarity">
    <text evidence="1">Belongs to the ABC transporter superfamily.</text>
</comment>
<dbReference type="GO" id="GO:0005524">
    <property type="term" value="F:ATP binding"/>
    <property type="evidence" value="ECO:0007669"/>
    <property type="project" value="UniProtKB-KW"/>
</dbReference>
<evidence type="ECO:0000256" key="1">
    <source>
        <dbReference type="ARBA" id="ARBA00005417"/>
    </source>
</evidence>
<keyword evidence="3" id="KW-0547">Nucleotide-binding</keyword>
<comment type="caution">
    <text evidence="6">The sequence shown here is derived from an EMBL/GenBank/DDBJ whole genome shotgun (WGS) entry which is preliminary data.</text>
</comment>
<gene>
    <name evidence="6" type="ORF">GGR14_002225</name>
</gene>
<evidence type="ECO:0000256" key="3">
    <source>
        <dbReference type="ARBA" id="ARBA00022741"/>
    </source>
</evidence>
<dbReference type="InterPro" id="IPR003593">
    <property type="entry name" value="AAA+_ATPase"/>
</dbReference>
<keyword evidence="2" id="KW-0813">Transport</keyword>
<dbReference type="SMART" id="SM00382">
    <property type="entry name" value="AAA"/>
    <property type="match status" value="1"/>
</dbReference>
<dbReference type="GeneID" id="93101930"/>
<dbReference type="SUPFAM" id="SSF52540">
    <property type="entry name" value="P-loop containing nucleoside triphosphate hydrolases"/>
    <property type="match status" value="1"/>
</dbReference>
<evidence type="ECO:0000313" key="7">
    <source>
        <dbReference type="Proteomes" id="UP000546007"/>
    </source>
</evidence>
<reference evidence="6 7" key="1">
    <citation type="submission" date="2020-08" db="EMBL/GenBank/DDBJ databases">
        <title>Genomic Encyclopedia of Type Strains, Phase IV (KMG-IV): sequencing the most valuable type-strain genomes for metagenomic binning, comparative biology and taxonomic classification.</title>
        <authorList>
            <person name="Goeker M."/>
        </authorList>
    </citation>
    <scope>NUCLEOTIDE SEQUENCE [LARGE SCALE GENOMIC DNA]</scope>
    <source>
        <strain evidence="6 7">DSM 105721</strain>
    </source>
</reference>
<dbReference type="PANTHER" id="PTHR43335:SF4">
    <property type="entry name" value="ABC TRANSPORTER, ATP-BINDING PROTEIN"/>
    <property type="match status" value="1"/>
</dbReference>
<feature type="domain" description="ABC transporter" evidence="5">
    <location>
        <begin position="6"/>
        <end position="235"/>
    </location>
</feature>
<protein>
    <submittedName>
        <fullName evidence="6">ABC-2 type transport system ATP-binding protein</fullName>
    </submittedName>
</protein>
<sequence>MENSIVKVEHLSHRYNVQWAIQDINFEIKEKGVLGLLGSNGAGKSTTMNIICGVLNQTAGEVYLNGYNLRTNPVEAKRHIGFLPQKAPLYPDITVEEYLTYCAFLRQMPQKEVSIAVERAMKRCDISHFRHRVISNLSGGYQQRVGIAQAIVHNPKFVILDEPTNGLDPNQIVEIRYLIKEIAADHAVLLSTHILPEVQATCNNIQMIEHGKLVFAGTIDDFNNYVAPSSVILTMDTPPSMSMLQTIEDVSAVEKIDDYHYRVHFNASNNISEKIVQLSVSNNWGLKEITLERQSLDNIFAQLSGKIKTLK</sequence>
<proteinExistence type="inferred from homology"/>
<dbReference type="InterPro" id="IPR003439">
    <property type="entry name" value="ABC_transporter-like_ATP-bd"/>
</dbReference>
<dbReference type="PROSITE" id="PS50893">
    <property type="entry name" value="ABC_TRANSPORTER_2"/>
    <property type="match status" value="1"/>
</dbReference>
<dbReference type="Proteomes" id="UP000546007">
    <property type="component" value="Unassembled WGS sequence"/>
</dbReference>
<evidence type="ECO:0000259" key="5">
    <source>
        <dbReference type="PROSITE" id="PS50893"/>
    </source>
</evidence>
<dbReference type="GO" id="GO:0016887">
    <property type="term" value="F:ATP hydrolysis activity"/>
    <property type="evidence" value="ECO:0007669"/>
    <property type="project" value="InterPro"/>
</dbReference>
<evidence type="ECO:0000313" key="6">
    <source>
        <dbReference type="EMBL" id="MBB4026431.1"/>
    </source>
</evidence>
<dbReference type="RefSeq" id="WP_124315526.1">
    <property type="nucleotide sequence ID" value="NZ_AP028155.1"/>
</dbReference>
<dbReference type="AlphaFoldDB" id="A0A7W6HWS3"/>
<dbReference type="Gene3D" id="3.40.50.300">
    <property type="entry name" value="P-loop containing nucleotide triphosphate hydrolases"/>
    <property type="match status" value="1"/>
</dbReference>
<dbReference type="Pfam" id="PF00005">
    <property type="entry name" value="ABC_tran"/>
    <property type="match status" value="1"/>
</dbReference>
<keyword evidence="4 6" id="KW-0067">ATP-binding</keyword>
<accession>A0A7W6HWS3</accession>